<evidence type="ECO:0000313" key="2">
    <source>
        <dbReference type="Proteomes" id="UP001062846"/>
    </source>
</evidence>
<protein>
    <submittedName>
        <fullName evidence="1">Uncharacterized protein</fullName>
    </submittedName>
</protein>
<proteinExistence type="predicted"/>
<organism evidence="1 2">
    <name type="scientific">Rhododendron molle</name>
    <name type="common">Chinese azalea</name>
    <name type="synonym">Azalea mollis</name>
    <dbReference type="NCBI Taxonomy" id="49168"/>
    <lineage>
        <taxon>Eukaryota</taxon>
        <taxon>Viridiplantae</taxon>
        <taxon>Streptophyta</taxon>
        <taxon>Embryophyta</taxon>
        <taxon>Tracheophyta</taxon>
        <taxon>Spermatophyta</taxon>
        <taxon>Magnoliopsida</taxon>
        <taxon>eudicotyledons</taxon>
        <taxon>Gunneridae</taxon>
        <taxon>Pentapetalae</taxon>
        <taxon>asterids</taxon>
        <taxon>Ericales</taxon>
        <taxon>Ericaceae</taxon>
        <taxon>Ericoideae</taxon>
        <taxon>Rhodoreae</taxon>
        <taxon>Rhododendron</taxon>
    </lineage>
</organism>
<evidence type="ECO:0000313" key="1">
    <source>
        <dbReference type="EMBL" id="KAI8529736.1"/>
    </source>
</evidence>
<reference evidence="1" key="1">
    <citation type="submission" date="2022-02" db="EMBL/GenBank/DDBJ databases">
        <title>Plant Genome Project.</title>
        <authorList>
            <person name="Zhang R.-G."/>
        </authorList>
    </citation>
    <scope>NUCLEOTIDE SEQUENCE</scope>
    <source>
        <strain evidence="1">AT1</strain>
    </source>
</reference>
<dbReference type="EMBL" id="CM046399">
    <property type="protein sequence ID" value="KAI8529736.1"/>
    <property type="molecule type" value="Genomic_DNA"/>
</dbReference>
<accession>A0ACC0LLW4</accession>
<keyword evidence="2" id="KW-1185">Reference proteome</keyword>
<name>A0ACC0LLW4_RHOML</name>
<comment type="caution">
    <text evidence="1">The sequence shown here is derived from an EMBL/GenBank/DDBJ whole genome shotgun (WGS) entry which is preliminary data.</text>
</comment>
<sequence length="203" mass="22844">MATMRSTALLLEIFERAGHTIEEYLQSQQPDGPDEISPFFGCIGFGDLAFLLKYTDSPLSFWKVQADQVERDVALMLKETGFILKFGDFDLKISYWFGKRSSLSLPSHHSPLMQQTKVVLPPRKDIPSGGRWPRPLTSPFHPTHALSSMKNINQVPNFAGLGSRYTTSFDVPVKKQTKAKRNVPTSLSRENVATLLKRGVRGY</sequence>
<dbReference type="Proteomes" id="UP001062846">
    <property type="component" value="Chromosome 12"/>
</dbReference>
<gene>
    <name evidence="1" type="ORF">RHMOL_Rhmol12G0248300</name>
</gene>